<dbReference type="Pfam" id="PF00643">
    <property type="entry name" value="zf-B_box"/>
    <property type="match status" value="1"/>
</dbReference>
<dbReference type="PANTHER" id="PTHR25462:SF296">
    <property type="entry name" value="MEIOTIC P26, ISOFORM F"/>
    <property type="match status" value="1"/>
</dbReference>
<keyword evidence="2 4" id="KW-0863">Zinc-finger</keyword>
<dbReference type="Pfam" id="PF13445">
    <property type="entry name" value="zf-RING_UBOX"/>
    <property type="match status" value="1"/>
</dbReference>
<dbReference type="AlphaFoldDB" id="A0A210QRV4"/>
<dbReference type="InterPro" id="IPR027370">
    <property type="entry name" value="Znf-RING_euk"/>
</dbReference>
<proteinExistence type="predicted"/>
<evidence type="ECO:0000256" key="1">
    <source>
        <dbReference type="ARBA" id="ARBA00022723"/>
    </source>
</evidence>
<dbReference type="InterPro" id="IPR013083">
    <property type="entry name" value="Znf_RING/FYVE/PHD"/>
</dbReference>
<reference evidence="7 8" key="1">
    <citation type="journal article" date="2017" name="Nat. Ecol. Evol.">
        <title>Scallop genome provides insights into evolution of bilaterian karyotype and development.</title>
        <authorList>
            <person name="Wang S."/>
            <person name="Zhang J."/>
            <person name="Jiao W."/>
            <person name="Li J."/>
            <person name="Xun X."/>
            <person name="Sun Y."/>
            <person name="Guo X."/>
            <person name="Huan P."/>
            <person name="Dong B."/>
            <person name="Zhang L."/>
            <person name="Hu X."/>
            <person name="Sun X."/>
            <person name="Wang J."/>
            <person name="Zhao C."/>
            <person name="Wang Y."/>
            <person name="Wang D."/>
            <person name="Huang X."/>
            <person name="Wang R."/>
            <person name="Lv J."/>
            <person name="Li Y."/>
            <person name="Zhang Z."/>
            <person name="Liu B."/>
            <person name="Lu W."/>
            <person name="Hui Y."/>
            <person name="Liang J."/>
            <person name="Zhou Z."/>
            <person name="Hou R."/>
            <person name="Li X."/>
            <person name="Liu Y."/>
            <person name="Li H."/>
            <person name="Ning X."/>
            <person name="Lin Y."/>
            <person name="Zhao L."/>
            <person name="Xing Q."/>
            <person name="Dou J."/>
            <person name="Li Y."/>
            <person name="Mao J."/>
            <person name="Guo H."/>
            <person name="Dou H."/>
            <person name="Li T."/>
            <person name="Mu C."/>
            <person name="Jiang W."/>
            <person name="Fu Q."/>
            <person name="Fu X."/>
            <person name="Miao Y."/>
            <person name="Liu J."/>
            <person name="Yu Q."/>
            <person name="Li R."/>
            <person name="Liao H."/>
            <person name="Li X."/>
            <person name="Kong Y."/>
            <person name="Jiang Z."/>
            <person name="Chourrout D."/>
            <person name="Li R."/>
            <person name="Bao Z."/>
        </authorList>
    </citation>
    <scope>NUCLEOTIDE SEQUENCE [LARGE SCALE GENOMIC DNA]</scope>
    <source>
        <strain evidence="7 8">PY_sf001</strain>
    </source>
</reference>
<comment type="caution">
    <text evidence="7">The sequence shown here is derived from an EMBL/GenBank/DDBJ whole genome shotgun (WGS) entry which is preliminary data.</text>
</comment>
<dbReference type="InterPro" id="IPR047153">
    <property type="entry name" value="TRIM45/56/19-like"/>
</dbReference>
<dbReference type="Gene3D" id="3.30.160.60">
    <property type="entry name" value="Classic Zinc Finger"/>
    <property type="match status" value="1"/>
</dbReference>
<evidence type="ECO:0000256" key="2">
    <source>
        <dbReference type="ARBA" id="ARBA00022771"/>
    </source>
</evidence>
<dbReference type="InterPro" id="IPR001841">
    <property type="entry name" value="Znf_RING"/>
</dbReference>
<keyword evidence="1" id="KW-0479">Metal-binding</keyword>
<dbReference type="SUPFAM" id="SSF57850">
    <property type="entry name" value="RING/U-box"/>
    <property type="match status" value="1"/>
</dbReference>
<organism evidence="7 8">
    <name type="scientific">Mizuhopecten yessoensis</name>
    <name type="common">Japanese scallop</name>
    <name type="synonym">Patinopecten yessoensis</name>
    <dbReference type="NCBI Taxonomy" id="6573"/>
    <lineage>
        <taxon>Eukaryota</taxon>
        <taxon>Metazoa</taxon>
        <taxon>Spiralia</taxon>
        <taxon>Lophotrochozoa</taxon>
        <taxon>Mollusca</taxon>
        <taxon>Bivalvia</taxon>
        <taxon>Autobranchia</taxon>
        <taxon>Pteriomorphia</taxon>
        <taxon>Pectinida</taxon>
        <taxon>Pectinoidea</taxon>
        <taxon>Pectinidae</taxon>
        <taxon>Mizuhopecten</taxon>
    </lineage>
</organism>
<dbReference type="GO" id="GO:0008270">
    <property type="term" value="F:zinc ion binding"/>
    <property type="evidence" value="ECO:0007669"/>
    <property type="project" value="UniProtKB-KW"/>
</dbReference>
<dbReference type="Gene3D" id="3.30.40.10">
    <property type="entry name" value="Zinc/RING finger domain, C3HC4 (zinc finger)"/>
    <property type="match status" value="1"/>
</dbReference>
<dbReference type="PROSITE" id="PS50119">
    <property type="entry name" value="ZF_BBOX"/>
    <property type="match status" value="1"/>
</dbReference>
<evidence type="ECO:0000259" key="6">
    <source>
        <dbReference type="PROSITE" id="PS50119"/>
    </source>
</evidence>
<dbReference type="OrthoDB" id="6045088at2759"/>
<dbReference type="SMART" id="SM00184">
    <property type="entry name" value="RING"/>
    <property type="match status" value="2"/>
</dbReference>
<dbReference type="SUPFAM" id="SSF57845">
    <property type="entry name" value="B-box zinc-binding domain"/>
    <property type="match status" value="1"/>
</dbReference>
<feature type="domain" description="B box-type" evidence="6">
    <location>
        <begin position="148"/>
        <end position="189"/>
    </location>
</feature>
<dbReference type="InterPro" id="IPR017907">
    <property type="entry name" value="Znf_RING_CS"/>
</dbReference>
<evidence type="ECO:0000259" key="5">
    <source>
        <dbReference type="PROSITE" id="PS50089"/>
    </source>
</evidence>
<keyword evidence="3" id="KW-0862">Zinc</keyword>
<accession>A0A210QRV4</accession>
<dbReference type="PROSITE" id="PS00518">
    <property type="entry name" value="ZF_RING_1"/>
    <property type="match status" value="1"/>
</dbReference>
<gene>
    <name evidence="7" type="ORF">KP79_PYT23095</name>
</gene>
<dbReference type="InterPro" id="IPR000315">
    <property type="entry name" value="Znf_B-box"/>
</dbReference>
<feature type="domain" description="RING-type" evidence="5">
    <location>
        <begin position="16"/>
        <end position="58"/>
    </location>
</feature>
<evidence type="ECO:0000313" key="7">
    <source>
        <dbReference type="EMBL" id="OWF51472.1"/>
    </source>
</evidence>
<evidence type="ECO:0000313" key="8">
    <source>
        <dbReference type="Proteomes" id="UP000242188"/>
    </source>
</evidence>
<keyword evidence="8" id="KW-1185">Reference proteome</keyword>
<dbReference type="Proteomes" id="UP000242188">
    <property type="component" value="Unassembled WGS sequence"/>
</dbReference>
<dbReference type="PANTHER" id="PTHR25462">
    <property type="entry name" value="BONUS, ISOFORM C-RELATED"/>
    <property type="match status" value="1"/>
</dbReference>
<evidence type="ECO:0000256" key="3">
    <source>
        <dbReference type="ARBA" id="ARBA00022833"/>
    </source>
</evidence>
<dbReference type="SMART" id="SM00336">
    <property type="entry name" value="BBOX"/>
    <property type="match status" value="1"/>
</dbReference>
<dbReference type="PROSITE" id="PS50089">
    <property type="entry name" value="ZF_RING_2"/>
    <property type="match status" value="1"/>
</dbReference>
<dbReference type="EMBL" id="NEDP02002248">
    <property type="protein sequence ID" value="OWF51472.1"/>
    <property type="molecule type" value="Genomic_DNA"/>
</dbReference>
<evidence type="ECO:0000256" key="4">
    <source>
        <dbReference type="PROSITE-ProRule" id="PRU00024"/>
    </source>
</evidence>
<protein>
    <submittedName>
        <fullName evidence="7">E3 ubiquitin-protein ligase TRIM56</fullName>
    </submittedName>
</protein>
<sequence>MAARDVVEDIRNKLKCGICLAVLRDARVLTCGHTFCFSCIEQDYSASHLTMGKCPVCRQSYFVPQRNVRNLPKNFTVNDVLETLQPAGTGRLCAMCQNGDGAYICLKCKLYMCRYCSRRTTNNCSHQLLPFEDLNSKPFLREIIQRSKSKQTCPSHSDEDASYFCQTCKRVLCDVCRLRDHLHHNTQELQEAVRNLRAKDIPSLLEKKKLKFDQTKNSLTLQASSYASPPVELQEKILRYESYRAECSDLHEDMCHLFQFGSDKTILELFHDREKSINEILSIPTHSYFKRVFEKFKHIVRTFWGIVTSFVPPSIIHFFSA</sequence>
<name>A0A210QRV4_MIZYE</name>